<comment type="caution">
    <text evidence="7">The sequence shown here is derived from an EMBL/GenBank/DDBJ whole genome shotgun (WGS) entry which is preliminary data.</text>
</comment>
<dbReference type="PROSITE" id="PS51078">
    <property type="entry name" value="ICLR_ED"/>
    <property type="match status" value="1"/>
</dbReference>
<accession>A0AAE2ZQ26</accession>
<evidence type="ECO:0000256" key="1">
    <source>
        <dbReference type="ARBA" id="ARBA00023015"/>
    </source>
</evidence>
<dbReference type="RefSeq" id="WP_220229391.1">
    <property type="nucleotide sequence ID" value="NZ_JAICBX010000003.1"/>
</dbReference>
<dbReference type="InterPro" id="IPR036390">
    <property type="entry name" value="WH_DNA-bd_sf"/>
</dbReference>
<keyword evidence="1" id="KW-0805">Transcription regulation</keyword>
<dbReference type="Gene3D" id="3.30.450.40">
    <property type="match status" value="1"/>
</dbReference>
<feature type="region of interest" description="Disordered" evidence="4">
    <location>
        <begin position="247"/>
        <end position="268"/>
    </location>
</feature>
<dbReference type="PROSITE" id="PS51077">
    <property type="entry name" value="HTH_ICLR"/>
    <property type="match status" value="1"/>
</dbReference>
<dbReference type="GO" id="GO:0003677">
    <property type="term" value="F:DNA binding"/>
    <property type="evidence" value="ECO:0007669"/>
    <property type="project" value="UniProtKB-KW"/>
</dbReference>
<dbReference type="AlphaFoldDB" id="A0AAE2ZQ26"/>
<evidence type="ECO:0000256" key="2">
    <source>
        <dbReference type="ARBA" id="ARBA00023125"/>
    </source>
</evidence>
<evidence type="ECO:0000313" key="7">
    <source>
        <dbReference type="EMBL" id="MBW8638652.1"/>
    </source>
</evidence>
<evidence type="ECO:0000259" key="5">
    <source>
        <dbReference type="PROSITE" id="PS51077"/>
    </source>
</evidence>
<dbReference type="Pfam" id="PF01614">
    <property type="entry name" value="IclR_C"/>
    <property type="match status" value="1"/>
</dbReference>
<evidence type="ECO:0000259" key="6">
    <source>
        <dbReference type="PROSITE" id="PS51078"/>
    </source>
</evidence>
<evidence type="ECO:0000256" key="3">
    <source>
        <dbReference type="ARBA" id="ARBA00023163"/>
    </source>
</evidence>
<gene>
    <name evidence="7" type="ORF">K1W69_15760</name>
</gene>
<dbReference type="SMART" id="SM00346">
    <property type="entry name" value="HTH_ICLR"/>
    <property type="match status" value="1"/>
</dbReference>
<dbReference type="SUPFAM" id="SSF46785">
    <property type="entry name" value="Winged helix' DNA-binding domain"/>
    <property type="match status" value="1"/>
</dbReference>
<dbReference type="Gene3D" id="1.10.10.10">
    <property type="entry name" value="Winged helix-like DNA-binding domain superfamily/Winged helix DNA-binding domain"/>
    <property type="match status" value="1"/>
</dbReference>
<dbReference type="PANTHER" id="PTHR30136">
    <property type="entry name" value="HELIX-TURN-HELIX TRANSCRIPTIONAL REGULATOR, ICLR FAMILY"/>
    <property type="match status" value="1"/>
</dbReference>
<dbReference type="SUPFAM" id="SSF55781">
    <property type="entry name" value="GAF domain-like"/>
    <property type="match status" value="1"/>
</dbReference>
<keyword evidence="8" id="KW-1185">Reference proteome</keyword>
<protein>
    <submittedName>
        <fullName evidence="7">IclR family transcriptional regulator</fullName>
    </submittedName>
</protein>
<name>A0AAE2ZQ26_9HYPH</name>
<keyword evidence="2" id="KW-0238">DNA-binding</keyword>
<proteinExistence type="predicted"/>
<reference evidence="7" key="1">
    <citation type="submission" date="2021-08" db="EMBL/GenBank/DDBJ databases">
        <title>Hoeflea bacterium WL0058 sp. nov., isolated from the sediment.</title>
        <authorList>
            <person name="Wang L."/>
            <person name="Zhang D."/>
        </authorList>
    </citation>
    <scope>NUCLEOTIDE SEQUENCE</scope>
    <source>
        <strain evidence="7">WL0058</strain>
    </source>
</reference>
<sequence>MAASNSLERVLSVLQVFSEDRLEWTPEEMMAELGYSRPTLYRYLKTLKDAGLLTSTPNAGFSLGPKIVEMDYLLRKSDALSLNGQPYIEDLAGRYPCTALLVRWYGKKILCVASECSTPDPLSSYPRGRPMPLARGAISRSIMAFLPRRQLLPMVKANLDELSAVGLGDTVEEILDSYRRVRKAGFATAQGEVTAGVTGFAAPIFDAGKSPIASICLTIASAELTPDREIAISRDIARAGAELSNDLSDRRNALDEDENDTMREREHP</sequence>
<dbReference type="GO" id="GO:0003700">
    <property type="term" value="F:DNA-binding transcription factor activity"/>
    <property type="evidence" value="ECO:0007669"/>
    <property type="project" value="TreeGrafter"/>
</dbReference>
<dbReference type="InterPro" id="IPR005471">
    <property type="entry name" value="Tscrpt_reg_IclR_N"/>
</dbReference>
<dbReference type="Proteomes" id="UP001196509">
    <property type="component" value="Unassembled WGS sequence"/>
</dbReference>
<feature type="domain" description="IclR-ED" evidence="6">
    <location>
        <begin position="66"/>
        <end position="249"/>
    </location>
</feature>
<feature type="domain" description="HTH iclR-type" evidence="5">
    <location>
        <begin position="4"/>
        <end position="65"/>
    </location>
</feature>
<evidence type="ECO:0000256" key="4">
    <source>
        <dbReference type="SAM" id="MobiDB-lite"/>
    </source>
</evidence>
<keyword evidence="3" id="KW-0804">Transcription</keyword>
<dbReference type="InterPro" id="IPR050707">
    <property type="entry name" value="HTH_MetabolicPath_Reg"/>
</dbReference>
<dbReference type="PANTHER" id="PTHR30136:SF24">
    <property type="entry name" value="HTH-TYPE TRANSCRIPTIONAL REPRESSOR ALLR"/>
    <property type="match status" value="1"/>
</dbReference>
<evidence type="ECO:0000313" key="8">
    <source>
        <dbReference type="Proteomes" id="UP001196509"/>
    </source>
</evidence>
<dbReference type="InterPro" id="IPR036388">
    <property type="entry name" value="WH-like_DNA-bd_sf"/>
</dbReference>
<dbReference type="Pfam" id="PF09339">
    <property type="entry name" value="HTH_IclR"/>
    <property type="match status" value="1"/>
</dbReference>
<dbReference type="InterPro" id="IPR014757">
    <property type="entry name" value="Tscrpt_reg_IclR_C"/>
</dbReference>
<dbReference type="EMBL" id="JAICBX010000003">
    <property type="protein sequence ID" value="MBW8638652.1"/>
    <property type="molecule type" value="Genomic_DNA"/>
</dbReference>
<organism evidence="7 8">
    <name type="scientific">Flavimaribacter sediminis</name>
    <dbReference type="NCBI Taxonomy" id="2865987"/>
    <lineage>
        <taxon>Bacteria</taxon>
        <taxon>Pseudomonadati</taxon>
        <taxon>Pseudomonadota</taxon>
        <taxon>Alphaproteobacteria</taxon>
        <taxon>Hyphomicrobiales</taxon>
        <taxon>Rhizobiaceae</taxon>
        <taxon>Flavimaribacter</taxon>
    </lineage>
</organism>
<dbReference type="InterPro" id="IPR029016">
    <property type="entry name" value="GAF-like_dom_sf"/>
</dbReference>
<dbReference type="GO" id="GO:0045892">
    <property type="term" value="P:negative regulation of DNA-templated transcription"/>
    <property type="evidence" value="ECO:0007669"/>
    <property type="project" value="TreeGrafter"/>
</dbReference>